<dbReference type="InterPro" id="IPR003439">
    <property type="entry name" value="ABC_transporter-like_ATP-bd"/>
</dbReference>
<keyword evidence="2" id="KW-0547">Nucleotide-binding</keyword>
<dbReference type="Gene3D" id="3.40.50.300">
    <property type="entry name" value="P-loop containing nucleotide triphosphate hydrolases"/>
    <property type="match status" value="1"/>
</dbReference>
<evidence type="ECO:0000256" key="3">
    <source>
        <dbReference type="ARBA" id="ARBA00022840"/>
    </source>
</evidence>
<dbReference type="Pfam" id="PF00005">
    <property type="entry name" value="ABC_tran"/>
    <property type="match status" value="1"/>
</dbReference>
<evidence type="ECO:0000259" key="4">
    <source>
        <dbReference type="PROSITE" id="PS50893"/>
    </source>
</evidence>
<dbReference type="InterPro" id="IPR003593">
    <property type="entry name" value="AAA+_ATPase"/>
</dbReference>
<dbReference type="InterPro" id="IPR027417">
    <property type="entry name" value="P-loop_NTPase"/>
</dbReference>
<protein>
    <submittedName>
        <fullName evidence="5">ABC transporter ATP-binding protein</fullName>
    </submittedName>
</protein>
<comment type="caution">
    <text evidence="5">The sequence shown here is derived from an EMBL/GenBank/DDBJ whole genome shotgun (WGS) entry which is preliminary data.</text>
</comment>
<dbReference type="PANTHER" id="PTHR42939">
    <property type="entry name" value="ABC TRANSPORTER ATP-BINDING PROTEIN ALBC-RELATED"/>
    <property type="match status" value="1"/>
</dbReference>
<dbReference type="GO" id="GO:0005524">
    <property type="term" value="F:ATP binding"/>
    <property type="evidence" value="ECO:0007669"/>
    <property type="project" value="UniProtKB-KW"/>
</dbReference>
<sequence>MQKIGDLMLKIENLTLITREKLLENVNAEFELGSANGLVAPNGSGKTTLLRVLAGLTKAEAGKVYLEEDSKVLDLVSSRKRIFYYESSDWLDKHLSAWDYLQFVNDRWADSKVDVSEVVDYWELNEFVKLPIRKYSLGMKQKTVLAMYAVSNTDYWLMDEPMNGLDEANQTRFIEFMKEAKRRGTCIVFSSHQNDSLHSISDKVYYISDKKLCETTTDKQEDYK</sequence>
<dbReference type="EMBL" id="JAARUV010000002">
    <property type="protein sequence ID" value="MBC1778924.1"/>
    <property type="molecule type" value="Genomic_DNA"/>
</dbReference>
<dbReference type="SMART" id="SM00382">
    <property type="entry name" value="AAA"/>
    <property type="match status" value="1"/>
</dbReference>
<evidence type="ECO:0000313" key="6">
    <source>
        <dbReference type="Proteomes" id="UP000547643"/>
    </source>
</evidence>
<keyword evidence="1" id="KW-0813">Transport</keyword>
<dbReference type="Proteomes" id="UP000547643">
    <property type="component" value="Unassembled WGS sequence"/>
</dbReference>
<dbReference type="PANTHER" id="PTHR42939:SF1">
    <property type="entry name" value="ABC TRANSPORTER ATP-BINDING PROTEIN ALBC-RELATED"/>
    <property type="match status" value="1"/>
</dbReference>
<reference evidence="5 6" key="1">
    <citation type="submission" date="2020-03" db="EMBL/GenBank/DDBJ databases">
        <title>Soil Listeria distribution.</title>
        <authorList>
            <person name="Liao J."/>
            <person name="Wiedmann M."/>
        </authorList>
    </citation>
    <scope>NUCLEOTIDE SEQUENCE [LARGE SCALE GENOMIC DNA]</scope>
    <source>
        <strain evidence="5 6">FSL L7-1017</strain>
    </source>
</reference>
<dbReference type="GO" id="GO:0016887">
    <property type="term" value="F:ATP hydrolysis activity"/>
    <property type="evidence" value="ECO:0007669"/>
    <property type="project" value="InterPro"/>
</dbReference>
<evidence type="ECO:0000313" key="5">
    <source>
        <dbReference type="EMBL" id="MBC1778924.1"/>
    </source>
</evidence>
<evidence type="ECO:0000256" key="1">
    <source>
        <dbReference type="ARBA" id="ARBA00022448"/>
    </source>
</evidence>
<keyword evidence="3 5" id="KW-0067">ATP-binding</keyword>
<dbReference type="InterPro" id="IPR051782">
    <property type="entry name" value="ABC_Transporter_VariousFunc"/>
</dbReference>
<gene>
    <name evidence="5" type="ORF">HCA46_08750</name>
</gene>
<proteinExistence type="predicted"/>
<name>A0A7X0XQR4_9LIST</name>
<dbReference type="AlphaFoldDB" id="A0A7X0XQR4"/>
<organism evidence="5 6">
    <name type="scientific">Listeria booriae</name>
    <dbReference type="NCBI Taxonomy" id="1552123"/>
    <lineage>
        <taxon>Bacteria</taxon>
        <taxon>Bacillati</taxon>
        <taxon>Bacillota</taxon>
        <taxon>Bacilli</taxon>
        <taxon>Bacillales</taxon>
        <taxon>Listeriaceae</taxon>
        <taxon>Listeria</taxon>
    </lineage>
</organism>
<feature type="domain" description="ABC transporter" evidence="4">
    <location>
        <begin position="2"/>
        <end position="224"/>
    </location>
</feature>
<evidence type="ECO:0000256" key="2">
    <source>
        <dbReference type="ARBA" id="ARBA00022741"/>
    </source>
</evidence>
<accession>A0A7X0XQR4</accession>
<dbReference type="PROSITE" id="PS50893">
    <property type="entry name" value="ABC_TRANSPORTER_2"/>
    <property type="match status" value="1"/>
</dbReference>
<dbReference type="SUPFAM" id="SSF52540">
    <property type="entry name" value="P-loop containing nucleoside triphosphate hydrolases"/>
    <property type="match status" value="1"/>
</dbReference>